<dbReference type="PANTHER" id="PTHR22847:SF637">
    <property type="entry name" value="WD REPEAT DOMAIN 5B"/>
    <property type="match status" value="1"/>
</dbReference>
<dbReference type="RefSeq" id="WP_138635653.1">
    <property type="nucleotide sequence ID" value="NZ_JASWDG010000305.1"/>
</dbReference>
<dbReference type="InterPro" id="IPR015943">
    <property type="entry name" value="WD40/YVTN_repeat-like_dom_sf"/>
</dbReference>
<gene>
    <name evidence="5" type="ORF">ETD96_08010</name>
</gene>
<dbReference type="SMART" id="SM00320">
    <property type="entry name" value="WD40"/>
    <property type="match status" value="4"/>
</dbReference>
<feature type="repeat" description="WD" evidence="3">
    <location>
        <begin position="247"/>
        <end position="274"/>
    </location>
</feature>
<evidence type="ECO:0000256" key="3">
    <source>
        <dbReference type="PROSITE-ProRule" id="PRU00221"/>
    </source>
</evidence>
<proteinExistence type="predicted"/>
<comment type="caution">
    <text evidence="5">The sequence shown here is derived from an EMBL/GenBank/DDBJ whole genome shotgun (WGS) entry which is preliminary data.</text>
</comment>
<dbReference type="SUPFAM" id="SSF50978">
    <property type="entry name" value="WD40 repeat-like"/>
    <property type="match status" value="1"/>
</dbReference>
<keyword evidence="6" id="KW-1185">Reference proteome</keyword>
<evidence type="ECO:0000256" key="2">
    <source>
        <dbReference type="ARBA" id="ARBA00022737"/>
    </source>
</evidence>
<dbReference type="InterPro" id="IPR020472">
    <property type="entry name" value="WD40_PAC1"/>
</dbReference>
<feature type="repeat" description="WD" evidence="3">
    <location>
        <begin position="320"/>
        <end position="357"/>
    </location>
</feature>
<dbReference type="PROSITE" id="PS50294">
    <property type="entry name" value="WD_REPEATS_REGION"/>
    <property type="match status" value="1"/>
</dbReference>
<name>A0A5S4H6U7_9ACTN</name>
<dbReference type="AlphaFoldDB" id="A0A5S4H6U7"/>
<evidence type="ECO:0000313" key="5">
    <source>
        <dbReference type="EMBL" id="TMR40958.1"/>
    </source>
</evidence>
<dbReference type="PROSITE" id="PS50082">
    <property type="entry name" value="WD_REPEATS_2"/>
    <property type="match status" value="3"/>
</dbReference>
<dbReference type="InterPro" id="IPR011044">
    <property type="entry name" value="Quino_amine_DH_bsu"/>
</dbReference>
<feature type="region of interest" description="Disordered" evidence="4">
    <location>
        <begin position="186"/>
        <end position="212"/>
    </location>
</feature>
<keyword evidence="2" id="KW-0677">Repeat</keyword>
<dbReference type="SUPFAM" id="SSF50969">
    <property type="entry name" value="YVTN repeat-like/Quinoprotein amine dehydrogenase"/>
    <property type="match status" value="1"/>
</dbReference>
<dbReference type="PRINTS" id="PR00320">
    <property type="entry name" value="GPROTEINBRPT"/>
</dbReference>
<dbReference type="InterPro" id="IPR001680">
    <property type="entry name" value="WD40_rpt"/>
</dbReference>
<feature type="repeat" description="WD" evidence="3">
    <location>
        <begin position="275"/>
        <end position="319"/>
    </location>
</feature>
<evidence type="ECO:0000256" key="4">
    <source>
        <dbReference type="SAM" id="MobiDB-lite"/>
    </source>
</evidence>
<evidence type="ECO:0000256" key="1">
    <source>
        <dbReference type="ARBA" id="ARBA00022574"/>
    </source>
</evidence>
<dbReference type="Gene3D" id="2.130.10.10">
    <property type="entry name" value="YVTN repeat-like/Quinoprotein amine dehydrogenase"/>
    <property type="match status" value="1"/>
</dbReference>
<dbReference type="InterPro" id="IPR036322">
    <property type="entry name" value="WD40_repeat_dom_sf"/>
</dbReference>
<dbReference type="Proteomes" id="UP000305238">
    <property type="component" value="Unassembled WGS sequence"/>
</dbReference>
<dbReference type="EMBL" id="VCKZ01000036">
    <property type="protein sequence ID" value="TMR40958.1"/>
    <property type="molecule type" value="Genomic_DNA"/>
</dbReference>
<accession>A0A5S4H6U7</accession>
<protein>
    <submittedName>
        <fullName evidence="5">Uncharacterized protein</fullName>
    </submittedName>
</protein>
<keyword evidence="1 3" id="KW-0853">WD repeat</keyword>
<reference evidence="5 6" key="1">
    <citation type="submission" date="2019-05" db="EMBL/GenBank/DDBJ databases">
        <title>Draft genome sequence of Actinomadura geliboluensis A8036.</title>
        <authorList>
            <person name="Saricaoglu S."/>
            <person name="Isik K."/>
        </authorList>
    </citation>
    <scope>NUCLEOTIDE SEQUENCE [LARGE SCALE GENOMIC DNA]</scope>
    <source>
        <strain evidence="5 6">A8036</strain>
    </source>
</reference>
<dbReference type="Pfam" id="PF00400">
    <property type="entry name" value="WD40"/>
    <property type="match status" value="2"/>
</dbReference>
<organism evidence="5 6">
    <name type="scientific">Actinomadura geliboluensis</name>
    <dbReference type="NCBI Taxonomy" id="882440"/>
    <lineage>
        <taxon>Bacteria</taxon>
        <taxon>Bacillati</taxon>
        <taxon>Actinomycetota</taxon>
        <taxon>Actinomycetes</taxon>
        <taxon>Streptosporangiales</taxon>
        <taxon>Thermomonosporaceae</taxon>
        <taxon>Actinomadura</taxon>
    </lineage>
</organism>
<evidence type="ECO:0000313" key="6">
    <source>
        <dbReference type="Proteomes" id="UP000305238"/>
    </source>
</evidence>
<dbReference type="OrthoDB" id="414967at2"/>
<sequence length="549" mass="58418">MRRHKGRWEPTPVDAEPFRRVCGADGSRVLYDTGGSCLYECWGELKDDLWDELHSAVDAGTTLRRTETHALLGGSIEVARYDDPKDGARRFAVIENMDPGSEYRVVDYPDEETAVRRYVEVVRANEDPELPYRDTDLDDVGFEAPIKGRPEMPAGLSALPDGSVIASVDADEWRYVYGRPRSEWALTPDGPPAPDGLTPSGPVRAATGRPRAWAPSRVDVRDITPPAWPDTAGGGPSPNALALAALPDGRTVLASAHDDAARLWNLRDGAAARTFAGHTKWVLDVALAVTGDGTTVLATAGKDQLVRVWSALDGTALQEIDDHEGAVNAVAWACPPGQVPSLVSGSDDGTVRVWSVEYVRERACFTVGPPGVEIVWSVAAAVLADGHTCVAAASDDSERSTVHVWDVDTGAKTHEFALESRAMAAMPKVALATLDDGSFRVAAASGSAVHVWDGLTGELLRTFSFDAAGSADVALGVLPDLRVVAAATSGPLTLAWEVESGAELVRLDHGASGLYQPVELVGRPGEGLVLAAARERDSPARALLLNLHW</sequence>
<dbReference type="PANTHER" id="PTHR22847">
    <property type="entry name" value="WD40 REPEAT PROTEIN"/>
    <property type="match status" value="1"/>
</dbReference>